<proteinExistence type="predicted"/>
<protein>
    <submittedName>
        <fullName evidence="1">Uncharacterized protein</fullName>
    </submittedName>
</protein>
<gene>
    <name evidence="1" type="ORF">J2Z40_001329</name>
</gene>
<comment type="caution">
    <text evidence="1">The sequence shown here is derived from an EMBL/GenBank/DDBJ whole genome shotgun (WGS) entry which is preliminary data.</text>
</comment>
<evidence type="ECO:0000313" key="1">
    <source>
        <dbReference type="EMBL" id="MBP2240770.1"/>
    </source>
</evidence>
<organism evidence="1 2">
    <name type="scientific">Cytobacillus eiseniae</name>
    <dbReference type="NCBI Taxonomy" id="762947"/>
    <lineage>
        <taxon>Bacteria</taxon>
        <taxon>Bacillati</taxon>
        <taxon>Bacillota</taxon>
        <taxon>Bacilli</taxon>
        <taxon>Bacillales</taxon>
        <taxon>Bacillaceae</taxon>
        <taxon>Cytobacillus</taxon>
    </lineage>
</organism>
<accession>A0ABS4RD03</accession>
<name>A0ABS4RD03_9BACI</name>
<dbReference type="Proteomes" id="UP001519293">
    <property type="component" value="Unassembled WGS sequence"/>
</dbReference>
<evidence type="ECO:0000313" key="2">
    <source>
        <dbReference type="Proteomes" id="UP001519293"/>
    </source>
</evidence>
<keyword evidence="2" id="KW-1185">Reference proteome</keyword>
<reference evidence="1 2" key="1">
    <citation type="submission" date="2021-03" db="EMBL/GenBank/DDBJ databases">
        <title>Genomic Encyclopedia of Type Strains, Phase IV (KMG-IV): sequencing the most valuable type-strain genomes for metagenomic binning, comparative biology and taxonomic classification.</title>
        <authorList>
            <person name="Goeker M."/>
        </authorList>
    </citation>
    <scope>NUCLEOTIDE SEQUENCE [LARGE SCALE GENOMIC DNA]</scope>
    <source>
        <strain evidence="1 2">DSM 26675</strain>
    </source>
</reference>
<dbReference type="EMBL" id="JAGIKZ010000005">
    <property type="protein sequence ID" value="MBP2240770.1"/>
    <property type="molecule type" value="Genomic_DNA"/>
</dbReference>
<sequence>MNEESVIGNDANLTLLLLLFMHEHSFILQ</sequence>